<dbReference type="AlphaFoldDB" id="A0A5B0DWI8"/>
<dbReference type="RefSeq" id="WP_149299971.1">
    <property type="nucleotide sequence ID" value="NZ_VTWH01000002.1"/>
</dbReference>
<feature type="transmembrane region" description="Helical" evidence="1">
    <location>
        <begin position="12"/>
        <end position="29"/>
    </location>
</feature>
<dbReference type="EMBL" id="VTWH01000002">
    <property type="protein sequence ID" value="KAA0970728.1"/>
    <property type="molecule type" value="Genomic_DNA"/>
</dbReference>
<protein>
    <submittedName>
        <fullName evidence="2">DUF192 domain-containing protein</fullName>
    </submittedName>
</protein>
<name>A0A5B0DWI8_9HYPH</name>
<dbReference type="OrthoDB" id="9808290at2"/>
<accession>A0A5B0DWI8</accession>
<comment type="caution">
    <text evidence="2">The sequence shown here is derived from an EMBL/GenBank/DDBJ whole genome shotgun (WGS) entry which is preliminary data.</text>
</comment>
<proteinExistence type="predicted"/>
<evidence type="ECO:0000313" key="3">
    <source>
        <dbReference type="Proteomes" id="UP000324738"/>
    </source>
</evidence>
<keyword evidence="3" id="KW-1185">Reference proteome</keyword>
<dbReference type="Pfam" id="PF02643">
    <property type="entry name" value="DUF192"/>
    <property type="match status" value="1"/>
</dbReference>
<dbReference type="InterPro" id="IPR003795">
    <property type="entry name" value="DUF192"/>
</dbReference>
<evidence type="ECO:0000313" key="2">
    <source>
        <dbReference type="EMBL" id="KAA0970728.1"/>
    </source>
</evidence>
<dbReference type="PANTHER" id="PTHR37953:SF1">
    <property type="entry name" value="UPF0127 PROTEIN MJ1496"/>
    <property type="match status" value="1"/>
</dbReference>
<reference evidence="2 3" key="1">
    <citation type="submission" date="2019-08" db="EMBL/GenBank/DDBJ databases">
        <title>Aureimonas fodiniaquatilis sp. nov., isolated from a coal mine wastewater.</title>
        <authorList>
            <person name="Kim W."/>
        </authorList>
    </citation>
    <scope>NUCLEOTIDE SEQUENCE [LARGE SCALE GENOMIC DNA]</scope>
    <source>
        <strain evidence="2 3">CAU 1482</strain>
    </source>
</reference>
<evidence type="ECO:0000256" key="1">
    <source>
        <dbReference type="SAM" id="Phobius"/>
    </source>
</evidence>
<organism evidence="2 3">
    <name type="scientific">Aureimonas fodinaquatilis</name>
    <dbReference type="NCBI Taxonomy" id="2565783"/>
    <lineage>
        <taxon>Bacteria</taxon>
        <taxon>Pseudomonadati</taxon>
        <taxon>Pseudomonadota</taxon>
        <taxon>Alphaproteobacteria</taxon>
        <taxon>Hyphomicrobiales</taxon>
        <taxon>Aurantimonadaceae</taxon>
        <taxon>Aureimonas</taxon>
    </lineage>
</organism>
<dbReference type="Proteomes" id="UP000324738">
    <property type="component" value="Unassembled WGS sequence"/>
</dbReference>
<dbReference type="Gene3D" id="2.60.120.1140">
    <property type="entry name" value="Protein of unknown function DUF192"/>
    <property type="match status" value="1"/>
</dbReference>
<keyword evidence="1" id="KW-1133">Transmembrane helix</keyword>
<dbReference type="InterPro" id="IPR038695">
    <property type="entry name" value="Saro_0823-like_sf"/>
</dbReference>
<sequence>MKTAAAPARNRILVGAFAIVLAIASYFIFTSGTVGSTVVLFTDSGAHRVSVEIADTDSSRATGLMNRETLRAGHGMLFDFETPRPVTMWMKNTLIPLDMIFIGADGKITNIARNAQPLSLNTIASDGPVRFVLEINGGAAATYGAKAGDEVKHPLIGNNR</sequence>
<keyword evidence="1" id="KW-0812">Transmembrane</keyword>
<gene>
    <name evidence="2" type="ORF">FPY71_09605</name>
</gene>
<keyword evidence="1" id="KW-0472">Membrane</keyword>
<dbReference type="PANTHER" id="PTHR37953">
    <property type="entry name" value="UPF0127 PROTEIN MJ1496"/>
    <property type="match status" value="1"/>
</dbReference>